<gene>
    <name evidence="5" type="ORF">M23134_02215</name>
</gene>
<dbReference type="Gene3D" id="1.25.40.10">
    <property type="entry name" value="Tetratricopeptide repeat domain"/>
    <property type="match status" value="1"/>
</dbReference>
<evidence type="ECO:0000313" key="6">
    <source>
        <dbReference type="Proteomes" id="UP000004095"/>
    </source>
</evidence>
<dbReference type="PROSITE" id="PS50005">
    <property type="entry name" value="TPR"/>
    <property type="match status" value="1"/>
</dbReference>
<dbReference type="Pfam" id="PF13181">
    <property type="entry name" value="TPR_8"/>
    <property type="match status" value="3"/>
</dbReference>
<dbReference type="InterPro" id="IPR050498">
    <property type="entry name" value="Ycf3"/>
</dbReference>
<keyword evidence="2 3" id="KW-0802">TPR repeat</keyword>
<keyword evidence="6" id="KW-1185">Reference proteome</keyword>
<sequence length="371" mass="42355">MKRLIISVALFFHCIVTFAQTQDLMSLSTIADSLYSAKNYKATLKIVDKILAKDAHNYEAYITRSLVYNDLGNDAKEEEALKKAVEVAPKELEVYQRYGGFLSGSKRLPDARDIYLQGIQHLPDNANLYADLASVYKRMNDDKKALEMVNKAIILDAKIPRYYFLRAYIFSSLNNNELALKSYTQSLELDSDPLTYSARADLKLKMKDYQGALADYTKAEELDSVTYKGAIEECKRKIGTAYAYDYDVWKEKDLAKALGYAREALKWPLSKELRAWMDSAIKWGTKELIEREQAAKDAIINKKLLTEAEIFRQRGIALIKAKKYQEAAQVLEKGMMVLIKSAELAIHPLYNKIYLLRKDCLAAVEEAKKKN</sequence>
<organism evidence="5 6">
    <name type="scientific">Microscilla marina ATCC 23134</name>
    <dbReference type="NCBI Taxonomy" id="313606"/>
    <lineage>
        <taxon>Bacteria</taxon>
        <taxon>Pseudomonadati</taxon>
        <taxon>Bacteroidota</taxon>
        <taxon>Cytophagia</taxon>
        <taxon>Cytophagales</taxon>
        <taxon>Microscillaceae</taxon>
        <taxon>Microscilla</taxon>
    </lineage>
</organism>
<evidence type="ECO:0000313" key="5">
    <source>
        <dbReference type="EMBL" id="EAY28105.1"/>
    </source>
</evidence>
<evidence type="ECO:0000256" key="4">
    <source>
        <dbReference type="SAM" id="SignalP"/>
    </source>
</evidence>
<evidence type="ECO:0000256" key="1">
    <source>
        <dbReference type="ARBA" id="ARBA00022737"/>
    </source>
</evidence>
<protein>
    <submittedName>
        <fullName evidence="5">TPR repeat, putative</fullName>
    </submittedName>
</protein>
<evidence type="ECO:0000256" key="2">
    <source>
        <dbReference type="ARBA" id="ARBA00022803"/>
    </source>
</evidence>
<evidence type="ECO:0000256" key="3">
    <source>
        <dbReference type="PROSITE-ProRule" id="PRU00339"/>
    </source>
</evidence>
<feature type="signal peptide" evidence="4">
    <location>
        <begin position="1"/>
        <end position="19"/>
    </location>
</feature>
<dbReference type="AlphaFoldDB" id="A1ZNJ4"/>
<dbReference type="SUPFAM" id="SSF48452">
    <property type="entry name" value="TPR-like"/>
    <property type="match status" value="2"/>
</dbReference>
<feature type="chain" id="PRO_5002641758" evidence="4">
    <location>
        <begin position="20"/>
        <end position="371"/>
    </location>
</feature>
<keyword evidence="1" id="KW-0677">Repeat</keyword>
<proteinExistence type="predicted"/>
<dbReference type="RefSeq" id="WP_004156031.1">
    <property type="nucleotide sequence ID" value="NZ_AAWS01000018.1"/>
</dbReference>
<comment type="caution">
    <text evidence="5">The sequence shown here is derived from an EMBL/GenBank/DDBJ whole genome shotgun (WGS) entry which is preliminary data.</text>
</comment>
<dbReference type="Proteomes" id="UP000004095">
    <property type="component" value="Unassembled WGS sequence"/>
</dbReference>
<dbReference type="PANTHER" id="PTHR44858:SF1">
    <property type="entry name" value="UDP-N-ACETYLGLUCOSAMINE--PEPTIDE N-ACETYLGLUCOSAMINYLTRANSFERASE SPINDLY-RELATED"/>
    <property type="match status" value="1"/>
</dbReference>
<dbReference type="SMART" id="SM00028">
    <property type="entry name" value="TPR"/>
    <property type="match status" value="7"/>
</dbReference>
<dbReference type="InterPro" id="IPR019734">
    <property type="entry name" value="TPR_rpt"/>
</dbReference>
<name>A1ZNJ4_MICM2</name>
<dbReference type="PANTHER" id="PTHR44858">
    <property type="entry name" value="TETRATRICOPEPTIDE REPEAT PROTEIN 6"/>
    <property type="match status" value="1"/>
</dbReference>
<reference evidence="5 6" key="1">
    <citation type="submission" date="2007-01" db="EMBL/GenBank/DDBJ databases">
        <authorList>
            <person name="Haygood M."/>
            <person name="Podell S."/>
            <person name="Anderson C."/>
            <person name="Hopkinson B."/>
            <person name="Roe K."/>
            <person name="Barbeau K."/>
            <person name="Gaasterland T."/>
            <person name="Ferriera S."/>
            <person name="Johnson J."/>
            <person name="Kravitz S."/>
            <person name="Beeson K."/>
            <person name="Sutton G."/>
            <person name="Rogers Y.-H."/>
            <person name="Friedman R."/>
            <person name="Frazier M."/>
            <person name="Venter J.C."/>
        </authorList>
    </citation>
    <scope>NUCLEOTIDE SEQUENCE [LARGE SCALE GENOMIC DNA]</scope>
    <source>
        <strain evidence="5 6">ATCC 23134</strain>
    </source>
</reference>
<dbReference type="OrthoDB" id="9780183at2"/>
<keyword evidence="4" id="KW-0732">Signal</keyword>
<dbReference type="InterPro" id="IPR011990">
    <property type="entry name" value="TPR-like_helical_dom_sf"/>
</dbReference>
<accession>A1ZNJ4</accession>
<feature type="repeat" description="TPR" evidence="3">
    <location>
        <begin position="126"/>
        <end position="159"/>
    </location>
</feature>
<dbReference type="EMBL" id="AAWS01000018">
    <property type="protein sequence ID" value="EAY28105.1"/>
    <property type="molecule type" value="Genomic_DNA"/>
</dbReference>
<dbReference type="eggNOG" id="COG0457">
    <property type="taxonomic scope" value="Bacteria"/>
</dbReference>